<accession>A0AAV4PIH2</accession>
<keyword evidence="2" id="KW-1185">Reference proteome</keyword>
<protein>
    <submittedName>
        <fullName evidence="1">Uncharacterized protein</fullName>
    </submittedName>
</protein>
<dbReference type="AlphaFoldDB" id="A0AAV4PIH2"/>
<gene>
    <name evidence="1" type="ORF">CDAR_589701</name>
</gene>
<name>A0AAV4PIH2_9ARAC</name>
<proteinExistence type="predicted"/>
<dbReference type="Proteomes" id="UP001054837">
    <property type="component" value="Unassembled WGS sequence"/>
</dbReference>
<comment type="caution">
    <text evidence="1">The sequence shown here is derived from an EMBL/GenBank/DDBJ whole genome shotgun (WGS) entry which is preliminary data.</text>
</comment>
<sequence>MINEPISHTQPFAPSLVQTPIDEIDDPAHTMHCCRPDHSSRRNQLFPLPTRKRLIDTGTIIDFPLGALISERDIKNTRQRKAIVSIKNPTDPHLHLFSSSLSLSKAKRLTMTKLPLNPLDHPSRTPPLEWVVERQEIIIPSGSSR</sequence>
<reference evidence="1 2" key="1">
    <citation type="submission" date="2021-06" db="EMBL/GenBank/DDBJ databases">
        <title>Caerostris darwini draft genome.</title>
        <authorList>
            <person name="Kono N."/>
            <person name="Arakawa K."/>
        </authorList>
    </citation>
    <scope>NUCLEOTIDE SEQUENCE [LARGE SCALE GENOMIC DNA]</scope>
</reference>
<organism evidence="1 2">
    <name type="scientific">Caerostris darwini</name>
    <dbReference type="NCBI Taxonomy" id="1538125"/>
    <lineage>
        <taxon>Eukaryota</taxon>
        <taxon>Metazoa</taxon>
        <taxon>Ecdysozoa</taxon>
        <taxon>Arthropoda</taxon>
        <taxon>Chelicerata</taxon>
        <taxon>Arachnida</taxon>
        <taxon>Araneae</taxon>
        <taxon>Araneomorphae</taxon>
        <taxon>Entelegynae</taxon>
        <taxon>Araneoidea</taxon>
        <taxon>Araneidae</taxon>
        <taxon>Caerostris</taxon>
    </lineage>
</organism>
<dbReference type="EMBL" id="BPLQ01002838">
    <property type="protein sequence ID" value="GIX95931.1"/>
    <property type="molecule type" value="Genomic_DNA"/>
</dbReference>
<evidence type="ECO:0000313" key="1">
    <source>
        <dbReference type="EMBL" id="GIX95931.1"/>
    </source>
</evidence>
<evidence type="ECO:0000313" key="2">
    <source>
        <dbReference type="Proteomes" id="UP001054837"/>
    </source>
</evidence>